<dbReference type="EMBL" id="CP026095">
    <property type="protein sequence ID" value="AZV41524.1"/>
    <property type="molecule type" value="Genomic_DNA"/>
</dbReference>
<dbReference type="AlphaFoldDB" id="A0A3Q9RK70"/>
<gene>
    <name evidence="1" type="ORF">BAOM_0913</name>
</gene>
<dbReference type="PANTHER" id="PTHR37305:SF1">
    <property type="entry name" value="MEMBRANE PROTEIN"/>
    <property type="match status" value="1"/>
</dbReference>
<organism evidence="1 2">
    <name type="scientific">Peribacillus asahii</name>
    <dbReference type="NCBI Taxonomy" id="228899"/>
    <lineage>
        <taxon>Bacteria</taxon>
        <taxon>Bacillati</taxon>
        <taxon>Bacillota</taxon>
        <taxon>Bacilli</taxon>
        <taxon>Bacillales</taxon>
        <taxon>Bacillaceae</taxon>
        <taxon>Peribacillus</taxon>
    </lineage>
</organism>
<protein>
    <submittedName>
        <fullName evidence="1">ABC transporter permease</fullName>
    </submittedName>
</protein>
<dbReference type="GO" id="GO:0140359">
    <property type="term" value="F:ABC-type transporter activity"/>
    <property type="evidence" value="ECO:0007669"/>
    <property type="project" value="InterPro"/>
</dbReference>
<proteinExistence type="predicted"/>
<evidence type="ECO:0000313" key="1">
    <source>
        <dbReference type="EMBL" id="AZV41524.1"/>
    </source>
</evidence>
<reference evidence="1 2" key="1">
    <citation type="submission" date="2018-01" db="EMBL/GenBank/DDBJ databases">
        <title>Bacillus asahii Genome sequencing and assembly.</title>
        <authorList>
            <person name="Jiang H."/>
            <person name="Feng Y."/>
            <person name="Zhao F."/>
            <person name="Lin X."/>
        </authorList>
    </citation>
    <scope>NUCLEOTIDE SEQUENCE [LARGE SCALE GENOMIC DNA]</scope>
    <source>
        <strain evidence="1 2">OM18</strain>
    </source>
</reference>
<name>A0A3Q9RK70_9BACI</name>
<dbReference type="Proteomes" id="UP000283095">
    <property type="component" value="Chromosome"/>
</dbReference>
<dbReference type="KEGG" id="pasa:BAOM_0913"/>
<dbReference type="Pfam" id="PF12679">
    <property type="entry name" value="ABC2_membrane_2"/>
    <property type="match status" value="1"/>
</dbReference>
<evidence type="ECO:0000313" key="2">
    <source>
        <dbReference type="Proteomes" id="UP000283095"/>
    </source>
</evidence>
<dbReference type="PANTHER" id="PTHR37305">
    <property type="entry name" value="INTEGRAL MEMBRANE PROTEIN-RELATED"/>
    <property type="match status" value="1"/>
</dbReference>
<accession>A0A3Q9RK70</accession>
<dbReference type="RefSeq" id="WP_252283469.1">
    <property type="nucleotide sequence ID" value="NZ_CP026095.1"/>
</dbReference>
<sequence length="253" mass="28530">MFYTLLKKEMNELVSSHKLLIVPIVSIILMITYPISIKLLPTLLERELPKGATVDIPMPTAHEIMANVFLNFEMMGVLILILISMGTISGERDKSIAPMVLVKPVGRNVYFLSKWFTYSLLASVSFLIGMTITSYYTNYLFEEKLIWGDMALGTLLYLPILLFVITLSIFFSSFVKNSVSGGLLAFVTYLVITKVPQYLHDSLQSISPYNLIQNANQVINGDSYEIMVPLFSTLCLISVLLLLGTYVFRKQEI</sequence>
<dbReference type="GO" id="GO:0005886">
    <property type="term" value="C:plasma membrane"/>
    <property type="evidence" value="ECO:0007669"/>
    <property type="project" value="UniProtKB-SubCell"/>
</dbReference>